<dbReference type="CDD" id="cd16841">
    <property type="entry name" value="RraA_family"/>
    <property type="match status" value="1"/>
</dbReference>
<comment type="caution">
    <text evidence="2">The sequence shown here is derived from an EMBL/GenBank/DDBJ whole genome shotgun (WGS) entry which is preliminary data.</text>
</comment>
<dbReference type="GO" id="GO:0047443">
    <property type="term" value="F:4-hydroxy-4-methyl-2-oxoglutarate aldolase activity"/>
    <property type="evidence" value="ECO:0007669"/>
    <property type="project" value="TreeGrafter"/>
</dbReference>
<dbReference type="GO" id="GO:0046872">
    <property type="term" value="F:metal ion binding"/>
    <property type="evidence" value="ECO:0007669"/>
    <property type="project" value="UniProtKB-KW"/>
</dbReference>
<keyword evidence="1" id="KW-0460">Magnesium</keyword>
<name>A0A9W8MAR5_9AGAR</name>
<organism evidence="2 3">
    <name type="scientific">Candolleomyces eurysporus</name>
    <dbReference type="NCBI Taxonomy" id="2828524"/>
    <lineage>
        <taxon>Eukaryota</taxon>
        <taxon>Fungi</taxon>
        <taxon>Dikarya</taxon>
        <taxon>Basidiomycota</taxon>
        <taxon>Agaricomycotina</taxon>
        <taxon>Agaricomycetes</taxon>
        <taxon>Agaricomycetidae</taxon>
        <taxon>Agaricales</taxon>
        <taxon>Agaricineae</taxon>
        <taxon>Psathyrellaceae</taxon>
        <taxon>Candolleomyces</taxon>
    </lineage>
</organism>
<gene>
    <name evidence="2" type="ORF">H1R20_g11948</name>
</gene>
<dbReference type="PANTHER" id="PTHR33254:SF4">
    <property type="entry name" value="4-HYDROXY-4-METHYL-2-OXOGLUTARATE ALDOLASE 3-RELATED"/>
    <property type="match status" value="1"/>
</dbReference>
<comment type="cofactor">
    <cofactor evidence="1">
        <name>Mg(2+)</name>
        <dbReference type="ChEBI" id="CHEBI:18420"/>
    </cofactor>
</comment>
<dbReference type="AlphaFoldDB" id="A0A9W8MAR5"/>
<keyword evidence="3" id="KW-1185">Reference proteome</keyword>
<dbReference type="PANTHER" id="PTHR33254">
    <property type="entry name" value="4-HYDROXY-4-METHYL-2-OXOGLUTARATE ALDOLASE 3-RELATED"/>
    <property type="match status" value="1"/>
</dbReference>
<protein>
    <recommendedName>
        <fullName evidence="4">RraA-like protein</fullName>
    </recommendedName>
</protein>
<dbReference type="EMBL" id="JANBPK010001194">
    <property type="protein sequence ID" value="KAJ2925145.1"/>
    <property type="molecule type" value="Genomic_DNA"/>
</dbReference>
<evidence type="ECO:0000313" key="2">
    <source>
        <dbReference type="EMBL" id="KAJ2925145.1"/>
    </source>
</evidence>
<keyword evidence="1" id="KW-0479">Metal-binding</keyword>
<feature type="binding site" evidence="1">
    <location>
        <begin position="41"/>
        <end position="44"/>
    </location>
    <ligand>
        <name>substrate</name>
    </ligand>
</feature>
<sequence>MVLASSTDAPKLTGGHFVDQAKEGHVVVIDAPREAKSAVWGGLMSAGAIAQGATGVVISGNCRDVGEHRDLGFPVYSRSHSTVGQSPFTRPSEVNVPLTFQPQYPQPLANSDSLFPAVTVNPGDWVLADEDGVVCVPKDLEEKVIELAQKGRAVDDLCMRDIKAGKGVQASFKLHRGK</sequence>
<feature type="binding site" evidence="1">
    <location>
        <position position="64"/>
    </location>
    <ligand>
        <name>Mg(2+)</name>
        <dbReference type="ChEBI" id="CHEBI:18420"/>
    </ligand>
</feature>
<reference evidence="2" key="1">
    <citation type="submission" date="2022-06" db="EMBL/GenBank/DDBJ databases">
        <title>Genome Sequence of Candolleomyces eurysporus.</title>
        <authorList>
            <person name="Buettner E."/>
        </authorList>
    </citation>
    <scope>NUCLEOTIDE SEQUENCE</scope>
    <source>
        <strain evidence="2">VTCC 930004</strain>
    </source>
</reference>
<dbReference type="InterPro" id="IPR005493">
    <property type="entry name" value="RraA/RraA-like"/>
</dbReference>
<dbReference type="GO" id="GO:0008948">
    <property type="term" value="F:oxaloacetate decarboxylase activity"/>
    <property type="evidence" value="ECO:0007669"/>
    <property type="project" value="TreeGrafter"/>
</dbReference>
<feature type="non-terminal residue" evidence="2">
    <location>
        <position position="1"/>
    </location>
</feature>
<dbReference type="Proteomes" id="UP001140091">
    <property type="component" value="Unassembled WGS sequence"/>
</dbReference>
<dbReference type="Gene3D" id="3.50.30.40">
    <property type="entry name" value="Ribonuclease E inhibitor RraA/RraA-like"/>
    <property type="match status" value="1"/>
</dbReference>
<accession>A0A9W8MAR5</accession>
<proteinExistence type="predicted"/>
<feature type="binding site" evidence="1">
    <location>
        <position position="63"/>
    </location>
    <ligand>
        <name>substrate</name>
    </ligand>
</feature>
<dbReference type="InterPro" id="IPR036704">
    <property type="entry name" value="RraA/RraA-like_sf"/>
</dbReference>
<evidence type="ECO:0000313" key="3">
    <source>
        <dbReference type="Proteomes" id="UP001140091"/>
    </source>
</evidence>
<dbReference type="SUPFAM" id="SSF89562">
    <property type="entry name" value="RraA-like"/>
    <property type="match status" value="1"/>
</dbReference>
<evidence type="ECO:0008006" key="4">
    <source>
        <dbReference type="Google" id="ProtNLM"/>
    </source>
</evidence>
<dbReference type="Pfam" id="PF03737">
    <property type="entry name" value="RraA-like"/>
    <property type="match status" value="1"/>
</dbReference>
<evidence type="ECO:0000256" key="1">
    <source>
        <dbReference type="PIRSR" id="PIRSR605493-1"/>
    </source>
</evidence>
<dbReference type="OrthoDB" id="1476984at2759"/>